<accession>A0A7X4GE32</accession>
<name>A0A7X4GE32_9SPHN</name>
<evidence type="ECO:0000256" key="1">
    <source>
        <dbReference type="SAM" id="MobiDB-lite"/>
    </source>
</evidence>
<reference evidence="3 4" key="1">
    <citation type="submission" date="2019-12" db="EMBL/GenBank/DDBJ databases">
        <authorList>
            <person name="Feng G."/>
            <person name="Zhu H."/>
        </authorList>
    </citation>
    <scope>NUCLEOTIDE SEQUENCE [LARGE SCALE GENOMIC DNA]</scope>
    <source>
        <strain evidence="3 4">FGD1</strain>
    </source>
</reference>
<evidence type="ECO:0000313" key="3">
    <source>
        <dbReference type="EMBL" id="MYL96559.1"/>
    </source>
</evidence>
<evidence type="ECO:0000259" key="2">
    <source>
        <dbReference type="Pfam" id="PF07607"/>
    </source>
</evidence>
<dbReference type="InterPro" id="IPR011464">
    <property type="entry name" value="DUF1570"/>
</dbReference>
<comment type="caution">
    <text evidence="3">The sequence shown here is derived from an EMBL/GenBank/DDBJ whole genome shotgun (WGS) entry which is preliminary data.</text>
</comment>
<proteinExistence type="predicted"/>
<feature type="domain" description="DUF1570" evidence="2">
    <location>
        <begin position="136"/>
        <end position="219"/>
    </location>
</feature>
<dbReference type="Pfam" id="PF07607">
    <property type="entry name" value="DUF1570"/>
    <property type="match status" value="1"/>
</dbReference>
<dbReference type="AlphaFoldDB" id="A0A7X4GE32"/>
<sequence>MALAAVVLVGANARAARAEAPWLEASSEHFVIYAQDSQRDITRFSQQLERYHSGMALLLSSTAPVPSPSNRVTVYVVRSESKVRELYGEGSKYVGGFYVPRAGGSLAIVPAVTSANGVANWSMVVLLHEYAHHFLISSNPMAMPRWASEGAAEFFASSKFEADGGIWLGRPAQHRAGELYFAKDVEAADLLDPAAYESRKNKSYDAFYGKSWLLYHYLTFDPARKGQLTRYFELLRAGKGQREAASQAFGDFDVLEKDLGKYLKKSRMAAVRLTPDMVPAGAVTVRALAAGESAIMPVRIRSRRGVSSPEEASALLAEAREIAARYPDDPAVLSALAECEFDAGNDAEAIAAADRAIAADRTQVDAYVQKGYALMRRAAQAPDAAAAYKAARAPFIALNRIENDHPLPLVYFYRSYAEQGVEPPPLALDGLIRASQLAPFDHGLRMNLGQALLRAGRREDARTILLPVAYNPHGGGGAEHARRIVERIASDPAWKGEGDTFEGAAEEEAATPPPAG</sequence>
<protein>
    <submittedName>
        <fullName evidence="3">DUF1570 domain-containing protein</fullName>
    </submittedName>
</protein>
<dbReference type="InterPro" id="IPR011990">
    <property type="entry name" value="TPR-like_helical_dom_sf"/>
</dbReference>
<dbReference type="EMBL" id="WVTD01000001">
    <property type="protein sequence ID" value="MYL96559.1"/>
    <property type="molecule type" value="Genomic_DNA"/>
</dbReference>
<dbReference type="Proteomes" id="UP000465810">
    <property type="component" value="Unassembled WGS sequence"/>
</dbReference>
<keyword evidence="4" id="KW-1185">Reference proteome</keyword>
<feature type="region of interest" description="Disordered" evidence="1">
    <location>
        <begin position="493"/>
        <end position="516"/>
    </location>
</feature>
<dbReference type="SUPFAM" id="SSF48452">
    <property type="entry name" value="TPR-like"/>
    <property type="match status" value="1"/>
</dbReference>
<gene>
    <name evidence="3" type="ORF">GR702_02060</name>
</gene>
<organism evidence="3 4">
    <name type="scientific">Novosphingobium silvae</name>
    <dbReference type="NCBI Taxonomy" id="2692619"/>
    <lineage>
        <taxon>Bacteria</taxon>
        <taxon>Pseudomonadati</taxon>
        <taxon>Pseudomonadota</taxon>
        <taxon>Alphaproteobacteria</taxon>
        <taxon>Sphingomonadales</taxon>
        <taxon>Sphingomonadaceae</taxon>
        <taxon>Novosphingobium</taxon>
    </lineage>
</organism>
<evidence type="ECO:0000313" key="4">
    <source>
        <dbReference type="Proteomes" id="UP000465810"/>
    </source>
</evidence>
<dbReference type="Gene3D" id="1.25.40.10">
    <property type="entry name" value="Tetratricopeptide repeat domain"/>
    <property type="match status" value="1"/>
</dbReference>